<dbReference type="CDD" id="cd02216">
    <property type="entry name" value="cupin_GDO-like_N"/>
    <property type="match status" value="1"/>
</dbReference>
<keyword evidence="1" id="KW-0223">Dioxygenase</keyword>
<dbReference type="PANTHER" id="PTHR41517">
    <property type="entry name" value="1,2-DIOXYGENASE PROTEIN-RELATED"/>
    <property type="match status" value="1"/>
</dbReference>
<comment type="caution">
    <text evidence="5">The sequence shown here is derived from an EMBL/GenBank/DDBJ whole genome shotgun (WGS) entry which is preliminary data.</text>
</comment>
<dbReference type="CDD" id="cd06992">
    <property type="entry name" value="cupin_GDO-like_C"/>
    <property type="match status" value="1"/>
</dbReference>
<evidence type="ECO:0000256" key="3">
    <source>
        <dbReference type="SAM" id="MobiDB-lite"/>
    </source>
</evidence>
<dbReference type="InterPro" id="IPR047183">
    <property type="entry name" value="GDO-like"/>
</dbReference>
<keyword evidence="6" id="KW-1185">Reference proteome</keyword>
<dbReference type="Pfam" id="PF07883">
    <property type="entry name" value="Cupin_2"/>
    <property type="match status" value="2"/>
</dbReference>
<gene>
    <name evidence="5" type="ORF">ACFPU1_02780</name>
</gene>
<dbReference type="RefSeq" id="WP_385938328.1">
    <property type="nucleotide sequence ID" value="NZ_JBHSOZ010000003.1"/>
</dbReference>
<dbReference type="EMBL" id="JBHSOZ010000003">
    <property type="protein sequence ID" value="MFC5711699.1"/>
    <property type="molecule type" value="Genomic_DNA"/>
</dbReference>
<dbReference type="SUPFAM" id="SSF51182">
    <property type="entry name" value="RmlC-like cupins"/>
    <property type="match status" value="1"/>
</dbReference>
<dbReference type="InterPro" id="IPR014710">
    <property type="entry name" value="RmlC-like_jellyroll"/>
</dbReference>
<protein>
    <submittedName>
        <fullName evidence="5">Cupin domain-containing protein</fullName>
    </submittedName>
</protein>
<feature type="domain" description="Cupin type-2" evidence="4">
    <location>
        <begin position="103"/>
        <end position="170"/>
    </location>
</feature>
<name>A0ABW0YHB2_9BACI</name>
<sequence>MAEKQAFFESELVKDFNNKIEKDHLGPLWSAIPELVSKEPKPLAVPYLWKWATLKEYLLEAKEIFTPERGGERRAIYLQNPGLKEREPWGWGAATQNLYAAVQLILPGEEAPSHRHTQSALRFIMDGEGAYSVINGERMFMNEGDFVVTPQGMWHGHGHEGTEPMFWMDVLDIPFVYATGGTFFEGHPDGLEKATHPDNYSSKQYQGGLVRPKADRQPKKAPVGAYTWAQTESALNGMMEYEPDAYDGYTVEFINPSTGKTANANIAAWMQRLPKGFHSQAHRHTNSSIYYVHEGRGYSVIDGVKFEWEKGDFFIIPSWCWHEHVNLEDGHSHLFSVHDTPIMENFSWQREEEADHKQAIKKTFQPYG</sequence>
<reference evidence="6" key="1">
    <citation type="journal article" date="2019" name="Int. J. Syst. Evol. Microbiol.">
        <title>The Global Catalogue of Microorganisms (GCM) 10K type strain sequencing project: providing services to taxonomists for standard genome sequencing and annotation.</title>
        <authorList>
            <consortium name="The Broad Institute Genomics Platform"/>
            <consortium name="The Broad Institute Genome Sequencing Center for Infectious Disease"/>
            <person name="Wu L."/>
            <person name="Ma J."/>
        </authorList>
    </citation>
    <scope>NUCLEOTIDE SEQUENCE [LARGE SCALE GENOMIC DNA]</scope>
    <source>
        <strain evidence="6">CECT 7184</strain>
    </source>
</reference>
<dbReference type="Proteomes" id="UP001596142">
    <property type="component" value="Unassembled WGS sequence"/>
</dbReference>
<organism evidence="5 6">
    <name type="scientific">Thalassorhabdus alkalitolerans</name>
    <dbReference type="NCBI Taxonomy" id="2282697"/>
    <lineage>
        <taxon>Bacteria</taxon>
        <taxon>Bacillati</taxon>
        <taxon>Bacillota</taxon>
        <taxon>Bacilli</taxon>
        <taxon>Bacillales</taxon>
        <taxon>Bacillaceae</taxon>
        <taxon>Thalassorhabdus</taxon>
    </lineage>
</organism>
<accession>A0ABW0YHB2</accession>
<dbReference type="InterPro" id="IPR011051">
    <property type="entry name" value="RmlC_Cupin_sf"/>
</dbReference>
<feature type="region of interest" description="Disordered" evidence="3">
    <location>
        <begin position="188"/>
        <end position="222"/>
    </location>
</feature>
<keyword evidence="2" id="KW-0560">Oxidoreductase</keyword>
<dbReference type="Gene3D" id="2.60.120.10">
    <property type="entry name" value="Jelly Rolls"/>
    <property type="match status" value="1"/>
</dbReference>
<evidence type="ECO:0000256" key="1">
    <source>
        <dbReference type="ARBA" id="ARBA00022964"/>
    </source>
</evidence>
<evidence type="ECO:0000259" key="4">
    <source>
        <dbReference type="Pfam" id="PF07883"/>
    </source>
</evidence>
<evidence type="ECO:0000313" key="6">
    <source>
        <dbReference type="Proteomes" id="UP001596142"/>
    </source>
</evidence>
<dbReference type="PANTHER" id="PTHR41517:SF1">
    <property type="entry name" value="CUPIN"/>
    <property type="match status" value="1"/>
</dbReference>
<feature type="domain" description="Cupin type-2" evidence="4">
    <location>
        <begin position="270"/>
        <end position="337"/>
    </location>
</feature>
<evidence type="ECO:0000313" key="5">
    <source>
        <dbReference type="EMBL" id="MFC5711699.1"/>
    </source>
</evidence>
<evidence type="ECO:0000256" key="2">
    <source>
        <dbReference type="ARBA" id="ARBA00023002"/>
    </source>
</evidence>
<dbReference type="InterPro" id="IPR013096">
    <property type="entry name" value="Cupin_2"/>
</dbReference>
<proteinExistence type="predicted"/>